<evidence type="ECO:0000256" key="1">
    <source>
        <dbReference type="ARBA" id="ARBA00001917"/>
    </source>
</evidence>
<dbReference type="Proteomes" id="UP000295008">
    <property type="component" value="Unassembled WGS sequence"/>
</dbReference>
<sequence>MAFLELAKQRCTTRGFTDKKIPKDDLDRILAAGRVAPTACNKQPQRIIVVQRPENILKVQKAYQTFGSPCILIVCQDKRKPLIRPFDGKCSGDLDIGIICDHMMLAARELNIGSVMVGLFDPEIIRKEFNIPGSIEPTALLILGYPAKGFLSSDRHQTERKPLEDTVMYENYCEDNR</sequence>
<dbReference type="GO" id="GO:0016491">
    <property type="term" value="F:oxidoreductase activity"/>
    <property type="evidence" value="ECO:0007669"/>
    <property type="project" value="UniProtKB-KW"/>
</dbReference>
<feature type="domain" description="Nitroreductase" evidence="6">
    <location>
        <begin position="8"/>
        <end position="60"/>
    </location>
</feature>
<dbReference type="Gene3D" id="3.40.109.10">
    <property type="entry name" value="NADH Oxidase"/>
    <property type="match status" value="1"/>
</dbReference>
<dbReference type="CDD" id="cd20609">
    <property type="entry name" value="nitroreductase"/>
    <property type="match status" value="1"/>
</dbReference>
<dbReference type="InterPro" id="IPR000415">
    <property type="entry name" value="Nitroreductase-like"/>
</dbReference>
<keyword evidence="5" id="KW-0560">Oxidoreductase</keyword>
<feature type="domain" description="Nitroreductase" evidence="6">
    <location>
        <begin position="92"/>
        <end position="145"/>
    </location>
</feature>
<dbReference type="PANTHER" id="PTHR43673:SF2">
    <property type="entry name" value="NITROREDUCTASE"/>
    <property type="match status" value="1"/>
</dbReference>
<dbReference type="EMBL" id="SLUN01000003">
    <property type="protein sequence ID" value="TCL75288.1"/>
    <property type="molecule type" value="Genomic_DNA"/>
</dbReference>
<dbReference type="InterPro" id="IPR029479">
    <property type="entry name" value="Nitroreductase"/>
</dbReference>
<proteinExistence type="inferred from homology"/>
<organism evidence="7 8">
    <name type="scientific">Hydrogenispora ethanolica</name>
    <dbReference type="NCBI Taxonomy" id="1082276"/>
    <lineage>
        <taxon>Bacteria</taxon>
        <taxon>Bacillati</taxon>
        <taxon>Bacillota</taxon>
        <taxon>Hydrogenispora</taxon>
    </lineage>
</organism>
<dbReference type="RefSeq" id="WP_132012950.1">
    <property type="nucleotide sequence ID" value="NZ_SLUN01000003.1"/>
</dbReference>
<dbReference type="PANTHER" id="PTHR43673">
    <property type="entry name" value="NAD(P)H NITROREDUCTASE YDGI-RELATED"/>
    <property type="match status" value="1"/>
</dbReference>
<dbReference type="SUPFAM" id="SSF55469">
    <property type="entry name" value="FMN-dependent nitroreductase-like"/>
    <property type="match status" value="1"/>
</dbReference>
<dbReference type="Pfam" id="PF00881">
    <property type="entry name" value="Nitroreductase"/>
    <property type="match status" value="2"/>
</dbReference>
<comment type="similarity">
    <text evidence="2">Belongs to the nitroreductase family.</text>
</comment>
<keyword evidence="4" id="KW-0288">FMN</keyword>
<comment type="cofactor">
    <cofactor evidence="1">
        <name>FMN</name>
        <dbReference type="ChEBI" id="CHEBI:58210"/>
    </cofactor>
</comment>
<comment type="caution">
    <text evidence="7">The sequence shown here is derived from an EMBL/GenBank/DDBJ whole genome shotgun (WGS) entry which is preliminary data.</text>
</comment>
<keyword evidence="8" id="KW-1185">Reference proteome</keyword>
<protein>
    <submittedName>
        <fullName evidence="7">Nitroreductase</fullName>
    </submittedName>
</protein>
<name>A0A4R1S7H7_HYDET</name>
<evidence type="ECO:0000313" key="7">
    <source>
        <dbReference type="EMBL" id="TCL75288.1"/>
    </source>
</evidence>
<evidence type="ECO:0000256" key="2">
    <source>
        <dbReference type="ARBA" id="ARBA00007118"/>
    </source>
</evidence>
<gene>
    <name evidence="7" type="ORF">EDC14_1003221</name>
</gene>
<evidence type="ECO:0000313" key="8">
    <source>
        <dbReference type="Proteomes" id="UP000295008"/>
    </source>
</evidence>
<reference evidence="7 8" key="1">
    <citation type="submission" date="2019-03" db="EMBL/GenBank/DDBJ databases">
        <title>Genomic Encyclopedia of Type Strains, Phase IV (KMG-IV): sequencing the most valuable type-strain genomes for metagenomic binning, comparative biology and taxonomic classification.</title>
        <authorList>
            <person name="Goeker M."/>
        </authorList>
    </citation>
    <scope>NUCLEOTIDE SEQUENCE [LARGE SCALE GENOMIC DNA]</scope>
    <source>
        <strain evidence="7 8">LX-B</strain>
    </source>
</reference>
<evidence type="ECO:0000256" key="4">
    <source>
        <dbReference type="ARBA" id="ARBA00022643"/>
    </source>
</evidence>
<keyword evidence="3" id="KW-0285">Flavoprotein</keyword>
<accession>A0A4R1S7H7</accession>
<evidence type="ECO:0000256" key="3">
    <source>
        <dbReference type="ARBA" id="ARBA00022630"/>
    </source>
</evidence>
<evidence type="ECO:0000259" key="6">
    <source>
        <dbReference type="Pfam" id="PF00881"/>
    </source>
</evidence>
<dbReference type="AlphaFoldDB" id="A0A4R1S7H7"/>
<dbReference type="OrthoDB" id="9812105at2"/>
<evidence type="ECO:0000256" key="5">
    <source>
        <dbReference type="ARBA" id="ARBA00023002"/>
    </source>
</evidence>